<evidence type="ECO:0000259" key="1">
    <source>
        <dbReference type="Pfam" id="PF16289"/>
    </source>
</evidence>
<dbReference type="AlphaFoldDB" id="A0A1I7AB01"/>
<dbReference type="EMBL" id="FPBH01000003">
    <property type="protein sequence ID" value="SFT72126.1"/>
    <property type="molecule type" value="Genomic_DNA"/>
</dbReference>
<accession>A0A1I7AB01</accession>
<protein>
    <recommendedName>
        <fullName evidence="1">DUF4935 domain-containing protein</fullName>
    </recommendedName>
</protein>
<organism evidence="2 3">
    <name type="scientific">Paraburkholderia aspalathi</name>
    <dbReference type="NCBI Taxonomy" id="1324617"/>
    <lineage>
        <taxon>Bacteria</taxon>
        <taxon>Pseudomonadati</taxon>
        <taxon>Pseudomonadota</taxon>
        <taxon>Betaproteobacteria</taxon>
        <taxon>Burkholderiales</taxon>
        <taxon>Burkholderiaceae</taxon>
        <taxon>Paraburkholderia</taxon>
    </lineage>
</organism>
<gene>
    <name evidence="2" type="ORF">SAMN05192563_1003230</name>
</gene>
<dbReference type="OrthoDB" id="9766796at2"/>
<sequence>MKEEIRRLIDDGQISALALDTSTLRAKGYAFENGLLEQVGHLRARGVTIVLPDVIKREVHRHLSESATEIMGSLNKAITEVHRHNLASAETFKGLSDAAIAACAEAEGRASRRLERWIDSASVEVVDADDYVQVGDLNALYFAGGAPFSPAGKKKSEFPDAIALLTLKGWAERNGTYVLAVAEDPDWERFGDTSSEVYVIADLGAALAAFQTNTAATICRALFKSVDDGDPFQLREKLLATLDESRDRIELSLDVHDTPYDVTPLAQTIEILGVDLPLFEHGSDEFKAVGEEDGKTVVEISATANAKITWELEFFDRNNATQGGGPIGGGSYSEEEAFEIKALVTVSVAASDRLQIEQAEIERAQVDAMLFEIKPQWYGNKTV</sequence>
<name>A0A1I7AB01_9BURK</name>
<dbReference type="InterPro" id="IPR032557">
    <property type="entry name" value="DUF4935"/>
</dbReference>
<reference evidence="2 3" key="1">
    <citation type="submission" date="2016-10" db="EMBL/GenBank/DDBJ databases">
        <authorList>
            <person name="de Groot N.N."/>
        </authorList>
    </citation>
    <scope>NUCLEOTIDE SEQUENCE [LARGE SCALE GENOMIC DNA]</scope>
    <source>
        <strain evidence="2 3">LMG 27731</strain>
    </source>
</reference>
<dbReference type="Pfam" id="PF16289">
    <property type="entry name" value="PIN_12"/>
    <property type="match status" value="1"/>
</dbReference>
<feature type="domain" description="DUF4935" evidence="1">
    <location>
        <begin position="19"/>
        <end position="187"/>
    </location>
</feature>
<dbReference type="RefSeq" id="WP_093633449.1">
    <property type="nucleotide sequence ID" value="NZ_FPBH01000003.1"/>
</dbReference>
<evidence type="ECO:0000313" key="3">
    <source>
        <dbReference type="Proteomes" id="UP000198844"/>
    </source>
</evidence>
<evidence type="ECO:0000313" key="2">
    <source>
        <dbReference type="EMBL" id="SFT72126.1"/>
    </source>
</evidence>
<dbReference type="Proteomes" id="UP000198844">
    <property type="component" value="Unassembled WGS sequence"/>
</dbReference>
<proteinExistence type="predicted"/>